<feature type="non-terminal residue" evidence="2">
    <location>
        <position position="1"/>
    </location>
</feature>
<name>A0A5J9T0G7_9POAL</name>
<dbReference type="Proteomes" id="UP000324897">
    <property type="component" value="Unassembled WGS sequence"/>
</dbReference>
<evidence type="ECO:0000256" key="1">
    <source>
        <dbReference type="SAM" id="MobiDB-lite"/>
    </source>
</evidence>
<sequence length="307" mass="32705">MPSRRTTRAGFTAAMIQPHAVVPVKIYIFDVTDGALLEGKSKPAFKTVPVSALQSYVITRALFVREPAAGDGHAPLQGGAFLVPCIDTARETSRSRVVRVAEDVKRGARQQPNGVPDSHRLRETTSRTPRLILTNMWVRAALFVFNLPPTTRAPPADDANGAENGERPENPLAERESISPPLDIEEWEQGSPTVGGAVRVGDEAAGTPPAAVVAVGGGWGMGGGVQFGGFSVEEGRRGDGWSGGRRGRHRPRWWSSAAGGVGLGEGGRGLAYASTIAPRKLVPSLLRVYCNIHKQGRSSHKSQSPRN</sequence>
<protein>
    <submittedName>
        <fullName evidence="2">Uncharacterized protein</fullName>
    </submittedName>
</protein>
<keyword evidence="3" id="KW-1185">Reference proteome</keyword>
<comment type="caution">
    <text evidence="2">The sequence shown here is derived from an EMBL/GenBank/DDBJ whole genome shotgun (WGS) entry which is preliminary data.</text>
</comment>
<organism evidence="2 3">
    <name type="scientific">Eragrostis curvula</name>
    <name type="common">weeping love grass</name>
    <dbReference type="NCBI Taxonomy" id="38414"/>
    <lineage>
        <taxon>Eukaryota</taxon>
        <taxon>Viridiplantae</taxon>
        <taxon>Streptophyta</taxon>
        <taxon>Embryophyta</taxon>
        <taxon>Tracheophyta</taxon>
        <taxon>Spermatophyta</taxon>
        <taxon>Magnoliopsida</taxon>
        <taxon>Liliopsida</taxon>
        <taxon>Poales</taxon>
        <taxon>Poaceae</taxon>
        <taxon>PACMAD clade</taxon>
        <taxon>Chloridoideae</taxon>
        <taxon>Eragrostideae</taxon>
        <taxon>Eragrostidinae</taxon>
        <taxon>Eragrostis</taxon>
    </lineage>
</organism>
<feature type="compositionally biased region" description="Basic and acidic residues" evidence="1">
    <location>
        <begin position="164"/>
        <end position="176"/>
    </location>
</feature>
<dbReference type="AlphaFoldDB" id="A0A5J9T0G7"/>
<gene>
    <name evidence="2" type="ORF">EJB05_47986</name>
</gene>
<accession>A0A5J9T0G7</accession>
<feature type="region of interest" description="Disordered" evidence="1">
    <location>
        <begin position="149"/>
        <end position="176"/>
    </location>
</feature>
<proteinExistence type="predicted"/>
<dbReference type="EMBL" id="RWGY01000051">
    <property type="protein sequence ID" value="TVU04849.1"/>
    <property type="molecule type" value="Genomic_DNA"/>
</dbReference>
<feature type="compositionally biased region" description="Low complexity" evidence="1">
    <location>
        <begin position="149"/>
        <end position="159"/>
    </location>
</feature>
<reference evidence="2 3" key="1">
    <citation type="journal article" date="2019" name="Sci. Rep.">
        <title>A high-quality genome of Eragrostis curvula grass provides insights into Poaceae evolution and supports new strategies to enhance forage quality.</title>
        <authorList>
            <person name="Carballo J."/>
            <person name="Santos B.A.C.M."/>
            <person name="Zappacosta D."/>
            <person name="Garbus I."/>
            <person name="Selva J.P."/>
            <person name="Gallo C.A."/>
            <person name="Diaz A."/>
            <person name="Albertini E."/>
            <person name="Caccamo M."/>
            <person name="Echenique V."/>
        </authorList>
    </citation>
    <scope>NUCLEOTIDE SEQUENCE [LARGE SCALE GENOMIC DNA]</scope>
    <source>
        <strain evidence="3">cv. Victoria</strain>
        <tissue evidence="2">Leaf</tissue>
    </source>
</reference>
<evidence type="ECO:0000313" key="3">
    <source>
        <dbReference type="Proteomes" id="UP000324897"/>
    </source>
</evidence>
<evidence type="ECO:0000313" key="2">
    <source>
        <dbReference type="EMBL" id="TVU04849.1"/>
    </source>
</evidence>
<dbReference type="Gramene" id="TVU04849">
    <property type="protein sequence ID" value="TVU04849"/>
    <property type="gene ID" value="EJB05_47986"/>
</dbReference>